<comment type="caution">
    <text evidence="4">The sequence shown here is derived from an EMBL/GenBank/DDBJ whole genome shotgun (WGS) entry which is preliminary data.</text>
</comment>
<dbReference type="InterPro" id="IPR043725">
    <property type="entry name" value="DUF5667"/>
</dbReference>
<keyword evidence="2" id="KW-0812">Transmembrane</keyword>
<evidence type="ECO:0000313" key="4">
    <source>
        <dbReference type="EMBL" id="GAA3815421.1"/>
    </source>
</evidence>
<dbReference type="RefSeq" id="WP_344774289.1">
    <property type="nucleotide sequence ID" value="NZ_BAABAH010000004.1"/>
</dbReference>
<evidence type="ECO:0000313" key="5">
    <source>
        <dbReference type="Proteomes" id="UP001501821"/>
    </source>
</evidence>
<evidence type="ECO:0000256" key="2">
    <source>
        <dbReference type="SAM" id="Phobius"/>
    </source>
</evidence>
<keyword evidence="2" id="KW-1133">Transmembrane helix</keyword>
<feature type="region of interest" description="Disordered" evidence="1">
    <location>
        <begin position="280"/>
        <end position="384"/>
    </location>
</feature>
<sequence length="384" mass="39892">MTGGFASRRRADEFDALLSGSDSRSVEDARVQELLDLVGAMRAVPEPPARPAFVADLRSRLVAAAEAQPVRKVDEATFARLTPTQRRGRSERRLATVLGGFAVVAATGSMAMASQSALPGDTLYPVKRAIENARTNLQSSDAGKAQSLLDNAARRLDEIKALNERGDGSSDEIAATLQDFTDETNQATSHALADYDQSGDQNALQDVRNFADSSMDQLTQIGDSVPKDVRPALITAAQTVRQADDAASQACPTCSGDPITELPDFATRALTELLLPRAAERVSADTDATAPAGGGKARHHKPARHQTTTAAGTDDPTAEPTTPTLPTPTVPPADDDPIKTTLGDVLGSNNNSGGGDGSGSNDGNGSLTGSLVDGVNGLLGGLLK</sequence>
<feature type="compositionally biased region" description="Gly residues" evidence="1">
    <location>
        <begin position="352"/>
        <end position="362"/>
    </location>
</feature>
<dbReference type="Pfam" id="PF18915">
    <property type="entry name" value="DUF5667"/>
    <property type="match status" value="1"/>
</dbReference>
<proteinExistence type="predicted"/>
<feature type="domain" description="DUF5667" evidence="3">
    <location>
        <begin position="117"/>
        <end position="227"/>
    </location>
</feature>
<evidence type="ECO:0000256" key="1">
    <source>
        <dbReference type="SAM" id="MobiDB-lite"/>
    </source>
</evidence>
<feature type="compositionally biased region" description="Low complexity" evidence="1">
    <location>
        <begin position="307"/>
        <end position="322"/>
    </location>
</feature>
<feature type="compositionally biased region" description="Low complexity" evidence="1">
    <location>
        <begin position="342"/>
        <end position="351"/>
    </location>
</feature>
<protein>
    <recommendedName>
        <fullName evidence="3">DUF5667 domain-containing protein</fullName>
    </recommendedName>
</protein>
<keyword evidence="2" id="KW-0472">Membrane</keyword>
<feature type="transmembrane region" description="Helical" evidence="2">
    <location>
        <begin position="94"/>
        <end position="113"/>
    </location>
</feature>
<evidence type="ECO:0000259" key="3">
    <source>
        <dbReference type="Pfam" id="PF18915"/>
    </source>
</evidence>
<reference evidence="5" key="1">
    <citation type="journal article" date="2019" name="Int. J. Syst. Evol. Microbiol.">
        <title>The Global Catalogue of Microorganisms (GCM) 10K type strain sequencing project: providing services to taxonomists for standard genome sequencing and annotation.</title>
        <authorList>
            <consortium name="The Broad Institute Genomics Platform"/>
            <consortium name="The Broad Institute Genome Sequencing Center for Infectious Disease"/>
            <person name="Wu L."/>
            <person name="Ma J."/>
        </authorList>
    </citation>
    <scope>NUCLEOTIDE SEQUENCE [LARGE SCALE GENOMIC DNA]</scope>
    <source>
        <strain evidence="5">JCM 16953</strain>
    </source>
</reference>
<dbReference type="Proteomes" id="UP001501821">
    <property type="component" value="Unassembled WGS sequence"/>
</dbReference>
<keyword evidence="5" id="KW-1185">Reference proteome</keyword>
<name>A0ABP7IDA3_9ACTN</name>
<accession>A0ABP7IDA3</accession>
<feature type="compositionally biased region" description="Low complexity" evidence="1">
    <location>
        <begin position="363"/>
        <end position="376"/>
    </location>
</feature>
<organism evidence="4 5">
    <name type="scientific">Nocardioides panacisoli</name>
    <dbReference type="NCBI Taxonomy" id="627624"/>
    <lineage>
        <taxon>Bacteria</taxon>
        <taxon>Bacillati</taxon>
        <taxon>Actinomycetota</taxon>
        <taxon>Actinomycetes</taxon>
        <taxon>Propionibacteriales</taxon>
        <taxon>Nocardioidaceae</taxon>
        <taxon>Nocardioides</taxon>
    </lineage>
</organism>
<dbReference type="EMBL" id="BAABAH010000004">
    <property type="protein sequence ID" value="GAA3815421.1"/>
    <property type="molecule type" value="Genomic_DNA"/>
</dbReference>
<gene>
    <name evidence="4" type="ORF">GCM10022242_16910</name>
</gene>